<dbReference type="InterPro" id="IPR009027">
    <property type="entry name" value="Ribosomal_bL9/RNase_H1_N"/>
</dbReference>
<dbReference type="Gene3D" id="3.10.430.100">
    <property type="entry name" value="Ribosomal protein L9, C-terminal domain"/>
    <property type="match status" value="1"/>
</dbReference>
<dbReference type="Gene3D" id="3.40.5.10">
    <property type="entry name" value="Ribosomal protein L9, N-terminal domain"/>
    <property type="match status" value="1"/>
</dbReference>
<keyword evidence="2 7" id="KW-0699">rRNA-binding</keyword>
<dbReference type="STRING" id="392484.LP43_1888"/>
<dbReference type="Pfam" id="PF01281">
    <property type="entry name" value="Ribosomal_L9_N"/>
    <property type="match status" value="1"/>
</dbReference>
<evidence type="ECO:0000256" key="4">
    <source>
        <dbReference type="ARBA" id="ARBA00022980"/>
    </source>
</evidence>
<evidence type="ECO:0000256" key="1">
    <source>
        <dbReference type="ARBA" id="ARBA00010605"/>
    </source>
</evidence>
<dbReference type="SUPFAM" id="SSF55653">
    <property type="entry name" value="Ribosomal protein L9 C-domain"/>
    <property type="match status" value="1"/>
</dbReference>
<organism evidence="10 11">
    <name type="scientific">Methylophaga thiooxydans</name>
    <dbReference type="NCBI Taxonomy" id="392484"/>
    <lineage>
        <taxon>Bacteria</taxon>
        <taxon>Pseudomonadati</taxon>
        <taxon>Pseudomonadota</taxon>
        <taxon>Gammaproteobacteria</taxon>
        <taxon>Thiotrichales</taxon>
        <taxon>Piscirickettsiaceae</taxon>
        <taxon>Methylophaga</taxon>
    </lineage>
</organism>
<feature type="coiled-coil region" evidence="8">
    <location>
        <begin position="147"/>
        <end position="182"/>
    </location>
</feature>
<evidence type="ECO:0000256" key="3">
    <source>
        <dbReference type="ARBA" id="ARBA00022884"/>
    </source>
</evidence>
<evidence type="ECO:0000313" key="10">
    <source>
        <dbReference type="EMBL" id="KGM06664.1"/>
    </source>
</evidence>
<dbReference type="PROSITE" id="PS00651">
    <property type="entry name" value="RIBOSOMAL_L9"/>
    <property type="match status" value="1"/>
</dbReference>
<dbReference type="SUPFAM" id="SSF55658">
    <property type="entry name" value="L9 N-domain-like"/>
    <property type="match status" value="1"/>
</dbReference>
<keyword evidence="3 7" id="KW-0694">RNA-binding</keyword>
<comment type="function">
    <text evidence="7">Binds to the 23S rRNA.</text>
</comment>
<dbReference type="InterPro" id="IPR020070">
    <property type="entry name" value="Ribosomal_bL9_N"/>
</dbReference>
<dbReference type="GO" id="GO:0003735">
    <property type="term" value="F:structural constituent of ribosome"/>
    <property type="evidence" value="ECO:0007669"/>
    <property type="project" value="InterPro"/>
</dbReference>
<feature type="domain" description="Ribosomal protein L9" evidence="9">
    <location>
        <begin position="13"/>
        <end position="40"/>
    </location>
</feature>
<keyword evidence="4 7" id="KW-0689">Ribosomal protein</keyword>
<proteinExistence type="inferred from homology"/>
<dbReference type="InterPro" id="IPR020069">
    <property type="entry name" value="Ribosomal_bL9_C"/>
</dbReference>
<name>A0A0A0BHU9_9GAMM</name>
<comment type="caution">
    <text evidence="10">The sequence shown here is derived from an EMBL/GenBank/DDBJ whole genome shotgun (WGS) entry which is preliminary data.</text>
</comment>
<dbReference type="GO" id="GO:0019843">
    <property type="term" value="F:rRNA binding"/>
    <property type="evidence" value="ECO:0007669"/>
    <property type="project" value="UniProtKB-UniRule"/>
</dbReference>
<dbReference type="GO" id="GO:0005840">
    <property type="term" value="C:ribosome"/>
    <property type="evidence" value="ECO:0007669"/>
    <property type="project" value="UniProtKB-KW"/>
</dbReference>
<dbReference type="GO" id="GO:1990904">
    <property type="term" value="C:ribonucleoprotein complex"/>
    <property type="evidence" value="ECO:0007669"/>
    <property type="project" value="UniProtKB-KW"/>
</dbReference>
<evidence type="ECO:0000313" key="11">
    <source>
        <dbReference type="Proteomes" id="UP000029999"/>
    </source>
</evidence>
<dbReference type="PANTHER" id="PTHR21368">
    <property type="entry name" value="50S RIBOSOMAL PROTEIN L9"/>
    <property type="match status" value="1"/>
</dbReference>
<dbReference type="InterPro" id="IPR000244">
    <property type="entry name" value="Ribosomal_bL9"/>
</dbReference>
<dbReference type="Proteomes" id="UP000029999">
    <property type="component" value="Unassembled WGS sequence"/>
</dbReference>
<dbReference type="InterPro" id="IPR020594">
    <property type="entry name" value="Ribosomal_bL9_bac/chp"/>
</dbReference>
<dbReference type="Pfam" id="PF03948">
    <property type="entry name" value="Ribosomal_L9_C"/>
    <property type="match status" value="1"/>
</dbReference>
<dbReference type="AlphaFoldDB" id="A0A0A0BHU9"/>
<evidence type="ECO:0000256" key="5">
    <source>
        <dbReference type="ARBA" id="ARBA00023274"/>
    </source>
</evidence>
<evidence type="ECO:0000256" key="2">
    <source>
        <dbReference type="ARBA" id="ARBA00022730"/>
    </source>
</evidence>
<dbReference type="RefSeq" id="WP_008291915.1">
    <property type="nucleotide sequence ID" value="NZ_JRQD01000004.1"/>
</dbReference>
<dbReference type="HAMAP" id="MF_00503">
    <property type="entry name" value="Ribosomal_bL9"/>
    <property type="match status" value="1"/>
</dbReference>
<dbReference type="NCBIfam" id="TIGR00158">
    <property type="entry name" value="L9"/>
    <property type="match status" value="1"/>
</dbReference>
<dbReference type="EMBL" id="JRQD01000004">
    <property type="protein sequence ID" value="KGM06664.1"/>
    <property type="molecule type" value="Genomic_DNA"/>
</dbReference>
<evidence type="ECO:0000256" key="7">
    <source>
        <dbReference type="HAMAP-Rule" id="MF_00503"/>
    </source>
</evidence>
<reference evidence="10 11" key="1">
    <citation type="submission" date="2014-09" db="EMBL/GenBank/DDBJ databases">
        <authorList>
            <person name="Grob C."/>
            <person name="Taubert M."/>
            <person name="Howat A.M."/>
            <person name="Burns O.J."/>
            <person name="Dixon J.L."/>
            <person name="Chen Y."/>
            <person name="Murrell J.C."/>
        </authorList>
    </citation>
    <scope>NUCLEOTIDE SEQUENCE [LARGE SCALE GENOMIC DNA]</scope>
    <source>
        <strain evidence="10">L4</strain>
    </source>
</reference>
<evidence type="ECO:0000256" key="6">
    <source>
        <dbReference type="ARBA" id="ARBA00035292"/>
    </source>
</evidence>
<evidence type="ECO:0000259" key="9">
    <source>
        <dbReference type="PROSITE" id="PS00651"/>
    </source>
</evidence>
<comment type="similarity">
    <text evidence="1 7">Belongs to the bacterial ribosomal protein bL9 family.</text>
</comment>
<dbReference type="InterPro" id="IPR036935">
    <property type="entry name" value="Ribosomal_bL9_N_sf"/>
</dbReference>
<dbReference type="InterPro" id="IPR036791">
    <property type="entry name" value="Ribosomal_bL9_C_sf"/>
</dbReference>
<accession>A0A0A0BHU9</accession>
<keyword evidence="8" id="KW-0175">Coiled coil</keyword>
<protein>
    <recommendedName>
        <fullName evidence="6 7">Large ribosomal subunit protein bL9</fullName>
    </recommendedName>
</protein>
<sequence length="182" mass="19257">MQVILLEKVQKLGNLGDEVSVKSGFGRNFLVPTGKALPATKLNREKFEARRAELEAAAAKVLAEAESRKTKLEAAGELAIMANAGVEGKLFGSITAAEIADALNAAGADVDRNEVRLPTGPLRHTGEYNIDVQLHADVVVSVKTVVTSEAELQAKAQAEEAKKAREAALEEAEAIAKAQEEA</sequence>
<gene>
    <name evidence="7" type="primary">rplI</name>
    <name evidence="10" type="ORF">LP43_1888</name>
</gene>
<keyword evidence="5 7" id="KW-0687">Ribonucleoprotein</keyword>
<evidence type="ECO:0000256" key="8">
    <source>
        <dbReference type="SAM" id="Coils"/>
    </source>
</evidence>
<dbReference type="GO" id="GO:0006412">
    <property type="term" value="P:translation"/>
    <property type="evidence" value="ECO:0007669"/>
    <property type="project" value="UniProtKB-UniRule"/>
</dbReference>